<evidence type="ECO:0000313" key="2">
    <source>
        <dbReference type="Proteomes" id="UP000309997"/>
    </source>
</evidence>
<dbReference type="Proteomes" id="UP000309997">
    <property type="component" value="Unassembled WGS sequence"/>
</dbReference>
<proteinExistence type="predicted"/>
<reference evidence="1 2" key="1">
    <citation type="journal article" date="2024" name="Plant Biotechnol. J.">
        <title>Genome and CRISPR/Cas9 system of a widespread forest tree (Populus alba) in the world.</title>
        <authorList>
            <person name="Liu Y.J."/>
            <person name="Jiang P.F."/>
            <person name="Han X.M."/>
            <person name="Li X.Y."/>
            <person name="Wang H.M."/>
            <person name="Wang Y.J."/>
            <person name="Wang X.X."/>
            <person name="Zeng Q.Y."/>
        </authorList>
    </citation>
    <scope>NUCLEOTIDE SEQUENCE [LARGE SCALE GENOMIC DNA]</scope>
    <source>
        <strain evidence="2">cv. PAL-ZL1</strain>
    </source>
</reference>
<gene>
    <name evidence="1" type="ORF">D5086_028595</name>
</gene>
<evidence type="ECO:0000313" key="1">
    <source>
        <dbReference type="EMBL" id="KAL3568705.1"/>
    </source>
</evidence>
<accession>A0ACC4AR72</accession>
<name>A0ACC4AR72_POPAL</name>
<keyword evidence="2" id="KW-1185">Reference proteome</keyword>
<protein>
    <submittedName>
        <fullName evidence="1">Uncharacterized protein</fullName>
    </submittedName>
</protein>
<comment type="caution">
    <text evidence="1">The sequence shown here is derived from an EMBL/GenBank/DDBJ whole genome shotgun (WGS) entry which is preliminary data.</text>
</comment>
<sequence length="191" mass="20961">MNGAFNRTAGYSLLKNSPAAISSLSTLLLFRPVSFCRFSCCVLLEALSSLVKPPSATPLSAILVQGLDLRFGLSQLPRPQPLSVLHIQLKQSHQKIHYEILCVDQNASQSELKAAYRSLAKLYHPDTTSSDRNGQDFIDIHNAYAILSDPAARASYDCSSILSIQTFYFKHFSGTSNNEEVGLINVGRQPS</sequence>
<dbReference type="EMBL" id="RCHU02000016">
    <property type="protein sequence ID" value="KAL3568705.1"/>
    <property type="molecule type" value="Genomic_DNA"/>
</dbReference>
<organism evidence="1 2">
    <name type="scientific">Populus alba</name>
    <name type="common">White poplar</name>
    <dbReference type="NCBI Taxonomy" id="43335"/>
    <lineage>
        <taxon>Eukaryota</taxon>
        <taxon>Viridiplantae</taxon>
        <taxon>Streptophyta</taxon>
        <taxon>Embryophyta</taxon>
        <taxon>Tracheophyta</taxon>
        <taxon>Spermatophyta</taxon>
        <taxon>Magnoliopsida</taxon>
        <taxon>eudicotyledons</taxon>
        <taxon>Gunneridae</taxon>
        <taxon>Pentapetalae</taxon>
        <taxon>rosids</taxon>
        <taxon>fabids</taxon>
        <taxon>Malpighiales</taxon>
        <taxon>Salicaceae</taxon>
        <taxon>Saliceae</taxon>
        <taxon>Populus</taxon>
    </lineage>
</organism>